<gene>
    <name evidence="5" type="ORF">PghCCS26_12370</name>
</gene>
<evidence type="ECO:0000313" key="6">
    <source>
        <dbReference type="Proteomes" id="UP001285921"/>
    </source>
</evidence>
<keyword evidence="6" id="KW-1185">Reference proteome</keyword>
<dbReference type="Pfam" id="PF12706">
    <property type="entry name" value="Lactamase_B_2"/>
    <property type="match status" value="1"/>
</dbReference>
<organism evidence="5 6">
    <name type="scientific">Paenibacillus glycanilyticus</name>
    <dbReference type="NCBI Taxonomy" id="126569"/>
    <lineage>
        <taxon>Bacteria</taxon>
        <taxon>Bacillati</taxon>
        <taxon>Bacillota</taxon>
        <taxon>Bacilli</taxon>
        <taxon>Bacillales</taxon>
        <taxon>Paenibacillaceae</taxon>
        <taxon>Paenibacillus</taxon>
    </lineage>
</organism>
<dbReference type="Gene3D" id="3.60.15.10">
    <property type="entry name" value="Ribonuclease Z/Hydroxyacylglutathione hydrolase-like"/>
    <property type="match status" value="1"/>
</dbReference>
<dbReference type="Proteomes" id="UP001285921">
    <property type="component" value="Unassembled WGS sequence"/>
</dbReference>
<protein>
    <submittedName>
        <fullName evidence="5">Membrane protein</fullName>
    </submittedName>
</protein>
<dbReference type="SUPFAM" id="SSF56281">
    <property type="entry name" value="Metallo-hydrolase/oxidoreductase"/>
    <property type="match status" value="1"/>
</dbReference>
<dbReference type="RefSeq" id="WP_317979175.1">
    <property type="nucleotide sequence ID" value="NZ_BTCL01000003.1"/>
</dbReference>
<dbReference type="InterPro" id="IPR001279">
    <property type="entry name" value="Metallo-B-lactamas"/>
</dbReference>
<dbReference type="InterPro" id="IPR036866">
    <property type="entry name" value="RibonucZ/Hydroxyglut_hydro"/>
</dbReference>
<comment type="catalytic activity">
    <reaction evidence="3">
        <text>3',5'-cyclic UMP + H2O = UMP + H(+)</text>
        <dbReference type="Rhea" id="RHEA:70575"/>
        <dbReference type="ChEBI" id="CHEBI:15377"/>
        <dbReference type="ChEBI" id="CHEBI:15378"/>
        <dbReference type="ChEBI" id="CHEBI:57865"/>
        <dbReference type="ChEBI" id="CHEBI:184387"/>
    </reaction>
    <physiologicalReaction direction="left-to-right" evidence="3">
        <dbReference type="Rhea" id="RHEA:70576"/>
    </physiologicalReaction>
</comment>
<dbReference type="EMBL" id="BTCL01000003">
    <property type="protein sequence ID" value="GMK44110.1"/>
    <property type="molecule type" value="Genomic_DNA"/>
</dbReference>
<comment type="caution">
    <text evidence="5">The sequence shown here is derived from an EMBL/GenBank/DDBJ whole genome shotgun (WGS) entry which is preliminary data.</text>
</comment>
<comment type="function">
    <text evidence="2">Counteracts the endogenous Pycsar antiviral defense system. Phosphodiesterase that enables metal-dependent hydrolysis of host cyclic nucleotide Pycsar defense signals such as cCMP and cUMP.</text>
</comment>
<evidence type="ECO:0000256" key="2">
    <source>
        <dbReference type="ARBA" id="ARBA00034301"/>
    </source>
</evidence>
<dbReference type="PANTHER" id="PTHR43546">
    <property type="entry name" value="UPF0173 METAL-DEPENDENT HYDROLASE MJ1163-RELATED"/>
    <property type="match status" value="1"/>
</dbReference>
<dbReference type="InterPro" id="IPR050114">
    <property type="entry name" value="UPF0173_UPF0282_UlaG_hydrolase"/>
</dbReference>
<reference evidence="5 6" key="1">
    <citation type="submission" date="2023-05" db="EMBL/GenBank/DDBJ databases">
        <title>Draft genome of Paenibacillus sp. CCS26.</title>
        <authorList>
            <person name="Akita H."/>
            <person name="Shinto Y."/>
            <person name="Kimura Z."/>
        </authorList>
    </citation>
    <scope>NUCLEOTIDE SEQUENCE [LARGE SCALE GENOMIC DNA]</scope>
    <source>
        <strain evidence="5 6">CCS26</strain>
    </source>
</reference>
<dbReference type="PANTHER" id="PTHR43546:SF3">
    <property type="entry name" value="UPF0173 METAL-DEPENDENT HYDROLASE MJ1163"/>
    <property type="match status" value="1"/>
</dbReference>
<proteinExistence type="predicted"/>
<comment type="catalytic activity">
    <reaction evidence="1">
        <text>3',5'-cyclic CMP + H2O = CMP + H(+)</text>
        <dbReference type="Rhea" id="RHEA:72675"/>
        <dbReference type="ChEBI" id="CHEBI:15377"/>
        <dbReference type="ChEBI" id="CHEBI:15378"/>
        <dbReference type="ChEBI" id="CHEBI:58003"/>
        <dbReference type="ChEBI" id="CHEBI:60377"/>
    </reaction>
    <physiologicalReaction direction="left-to-right" evidence="1">
        <dbReference type="Rhea" id="RHEA:72676"/>
    </physiologicalReaction>
</comment>
<sequence length="245" mass="26899">MFLQKLPWAGIRVLSGETSIAIDPMFHFPAKFGSSHEELFPLDEFGHADAVFVTHHHEDHFDPRAIAAYYGASIPVYVPQESVRHMTDTPLTNIQGVSLGQQIEIGELTITAGFSVDGFGDPQVSWIVEGGGKKLIHSGDTLWHGYWWKLSKAYGPFDAACLPVNGAVVEFPGMIPSGQPITLTPEQAVAAAVVLQANVLVPIHFRAVHHPPVYRETPDIAERLQQSAQNRIKLAILQSKEILPL</sequence>
<accession>A0ABQ6NHU4</accession>
<evidence type="ECO:0000313" key="5">
    <source>
        <dbReference type="EMBL" id="GMK44110.1"/>
    </source>
</evidence>
<evidence type="ECO:0000259" key="4">
    <source>
        <dbReference type="Pfam" id="PF12706"/>
    </source>
</evidence>
<evidence type="ECO:0000256" key="3">
    <source>
        <dbReference type="ARBA" id="ARBA00048505"/>
    </source>
</evidence>
<feature type="domain" description="Metallo-beta-lactamase" evidence="4">
    <location>
        <begin position="20"/>
        <end position="205"/>
    </location>
</feature>
<evidence type="ECO:0000256" key="1">
    <source>
        <dbReference type="ARBA" id="ARBA00034221"/>
    </source>
</evidence>
<name>A0ABQ6NHU4_9BACL</name>